<dbReference type="PROSITE" id="PS51257">
    <property type="entry name" value="PROKAR_LIPOPROTEIN"/>
    <property type="match status" value="1"/>
</dbReference>
<feature type="chain" id="PRO_5046093120" evidence="1">
    <location>
        <begin position="22"/>
        <end position="219"/>
    </location>
</feature>
<keyword evidence="3" id="KW-1185">Reference proteome</keyword>
<dbReference type="EMBL" id="CP094669">
    <property type="protein sequence ID" value="UOG75637.1"/>
    <property type="molecule type" value="Genomic_DNA"/>
</dbReference>
<reference evidence="2 3" key="1">
    <citation type="submission" date="2022-03" db="EMBL/GenBank/DDBJ databases">
        <title>Hymenobactersp. isolated from the air.</title>
        <authorList>
            <person name="Won M."/>
            <person name="Kwon S.-W."/>
        </authorList>
    </citation>
    <scope>NUCLEOTIDE SEQUENCE [LARGE SCALE GENOMIC DNA]</scope>
    <source>
        <strain evidence="2 3">KACC 21982</strain>
    </source>
</reference>
<evidence type="ECO:0000313" key="2">
    <source>
        <dbReference type="EMBL" id="UOG75637.1"/>
    </source>
</evidence>
<gene>
    <name evidence="2" type="ORF">MTX78_03365</name>
</gene>
<protein>
    <submittedName>
        <fullName evidence="2">Uncharacterized protein</fullName>
    </submittedName>
</protein>
<accession>A0ABY4CZY8</accession>
<name>A0ABY4CZY8_9BACT</name>
<sequence length="219" mass="23725">MRTIFLSLVCATTCLLASCQAKDSVKETSNELVSEAGMPSTSTQNTIQELLSLYPQQNLPLHLSTKELNVSSKSKSSFVEGKLIPEQLLSVFGKVIQSEGNDVFAVTKVPLPDQKIGLITRVPGMYTSSKLMLFVLDPKSGEITGKCEVAETFGDAGDSYVRTSDIKWDANKDLLIAINQQNCAPTSGDDLNSVACVDSTLTYQLRDSQLALLSRKPKA</sequence>
<evidence type="ECO:0000256" key="1">
    <source>
        <dbReference type="SAM" id="SignalP"/>
    </source>
</evidence>
<dbReference type="RefSeq" id="WP_243799902.1">
    <property type="nucleotide sequence ID" value="NZ_CP094669.1"/>
</dbReference>
<proteinExistence type="predicted"/>
<feature type="signal peptide" evidence="1">
    <location>
        <begin position="1"/>
        <end position="21"/>
    </location>
</feature>
<dbReference type="Proteomes" id="UP000831113">
    <property type="component" value="Chromosome"/>
</dbReference>
<organism evidence="2 3">
    <name type="scientific">Hymenobacter tibetensis</name>
    <dbReference type="NCBI Taxonomy" id="497967"/>
    <lineage>
        <taxon>Bacteria</taxon>
        <taxon>Pseudomonadati</taxon>
        <taxon>Bacteroidota</taxon>
        <taxon>Cytophagia</taxon>
        <taxon>Cytophagales</taxon>
        <taxon>Hymenobacteraceae</taxon>
        <taxon>Hymenobacter</taxon>
    </lineage>
</organism>
<keyword evidence="1" id="KW-0732">Signal</keyword>
<evidence type="ECO:0000313" key="3">
    <source>
        <dbReference type="Proteomes" id="UP000831113"/>
    </source>
</evidence>